<dbReference type="Pfam" id="PF00089">
    <property type="entry name" value="Trypsin"/>
    <property type="match status" value="1"/>
</dbReference>
<dbReference type="OrthoDB" id="9448935at2759"/>
<name>A0A8S1J173_9CHLO</name>
<sequence length="253" mass="27407">MDTLEIHVCTGVLINPWAVLIPASCNRPGFPLVRVKSSNLNGVGPSEQQEKLKVCQKIVHADFEGRTEGSNNIALLILGRNASTPVDMMPGLKALEDCAEKPQMYGWFAPTLNSGPSEDLKVVDMKPVKRTECEDKFPGLSSGSVCLETDLAQGMTWSPGAVLTCKSTDVIGMMTHTLPGSRPDLGPSPNTRLPYVFTSAWEHREWIKALGGKRSEVLYNELDDECQNIETGVCKVNADGTESCKATADVPSD</sequence>
<dbReference type="PANTHER" id="PTHR24260">
    <property type="match status" value="1"/>
</dbReference>
<organism evidence="2 3">
    <name type="scientific">Ostreobium quekettii</name>
    <dbReference type="NCBI Taxonomy" id="121088"/>
    <lineage>
        <taxon>Eukaryota</taxon>
        <taxon>Viridiplantae</taxon>
        <taxon>Chlorophyta</taxon>
        <taxon>core chlorophytes</taxon>
        <taxon>Ulvophyceae</taxon>
        <taxon>TCBD clade</taxon>
        <taxon>Bryopsidales</taxon>
        <taxon>Ostreobineae</taxon>
        <taxon>Ostreobiaceae</taxon>
        <taxon>Ostreobium</taxon>
    </lineage>
</organism>
<reference evidence="2" key="1">
    <citation type="submission" date="2020-12" db="EMBL/GenBank/DDBJ databases">
        <authorList>
            <person name="Iha C."/>
        </authorList>
    </citation>
    <scope>NUCLEOTIDE SEQUENCE</scope>
</reference>
<dbReference type="InterPro" id="IPR009003">
    <property type="entry name" value="Peptidase_S1_PA"/>
</dbReference>
<dbReference type="EMBL" id="CAJHUC010001134">
    <property type="protein sequence ID" value="CAD7699914.1"/>
    <property type="molecule type" value="Genomic_DNA"/>
</dbReference>
<dbReference type="Proteomes" id="UP000708148">
    <property type="component" value="Unassembled WGS sequence"/>
</dbReference>
<dbReference type="GO" id="GO:0006508">
    <property type="term" value="P:proteolysis"/>
    <property type="evidence" value="ECO:0007669"/>
    <property type="project" value="InterPro"/>
</dbReference>
<protein>
    <recommendedName>
        <fullName evidence="1">Peptidase S1 domain-containing protein</fullName>
    </recommendedName>
</protein>
<comment type="caution">
    <text evidence="2">The sequence shown here is derived from an EMBL/GenBank/DDBJ whole genome shotgun (WGS) entry which is preliminary data.</text>
</comment>
<dbReference type="PANTHER" id="PTHR24260:SF136">
    <property type="entry name" value="GH08193P-RELATED"/>
    <property type="match status" value="1"/>
</dbReference>
<dbReference type="Gene3D" id="2.40.10.10">
    <property type="entry name" value="Trypsin-like serine proteases"/>
    <property type="match status" value="1"/>
</dbReference>
<dbReference type="SUPFAM" id="SSF50494">
    <property type="entry name" value="Trypsin-like serine proteases"/>
    <property type="match status" value="1"/>
</dbReference>
<dbReference type="InterPro" id="IPR043504">
    <property type="entry name" value="Peptidase_S1_PA_chymotrypsin"/>
</dbReference>
<dbReference type="AlphaFoldDB" id="A0A8S1J173"/>
<feature type="domain" description="Peptidase S1" evidence="1">
    <location>
        <begin position="1"/>
        <end position="212"/>
    </location>
</feature>
<evidence type="ECO:0000259" key="1">
    <source>
        <dbReference type="PROSITE" id="PS50240"/>
    </source>
</evidence>
<evidence type="ECO:0000313" key="2">
    <source>
        <dbReference type="EMBL" id="CAD7699914.1"/>
    </source>
</evidence>
<proteinExistence type="predicted"/>
<evidence type="ECO:0000313" key="3">
    <source>
        <dbReference type="Proteomes" id="UP000708148"/>
    </source>
</evidence>
<dbReference type="InterPro" id="IPR001254">
    <property type="entry name" value="Trypsin_dom"/>
</dbReference>
<dbReference type="PROSITE" id="PS50240">
    <property type="entry name" value="TRYPSIN_DOM"/>
    <property type="match status" value="1"/>
</dbReference>
<keyword evidence="3" id="KW-1185">Reference proteome</keyword>
<dbReference type="InterPro" id="IPR051333">
    <property type="entry name" value="CLIP_Serine_Protease"/>
</dbReference>
<dbReference type="GO" id="GO:0004252">
    <property type="term" value="F:serine-type endopeptidase activity"/>
    <property type="evidence" value="ECO:0007669"/>
    <property type="project" value="InterPro"/>
</dbReference>
<gene>
    <name evidence="2" type="ORF">OSTQU699_LOCUS5273</name>
</gene>
<accession>A0A8S1J173</accession>